<sequence length="99" mass="11043">MEGRHTEVTARSSTLLDGSAVGSACEEGPSMHKHNTDEKEVEIKEIFFGRENDKRSSESKGAAGCWQKQLLSMVALLWHSKIKLRNSKPAVKKLSQVKF</sequence>
<protein>
    <submittedName>
        <fullName evidence="1">Uncharacterized protein</fullName>
    </submittedName>
</protein>
<organism evidence="1">
    <name type="scientific">Oryza glumipatula</name>
    <dbReference type="NCBI Taxonomy" id="40148"/>
    <lineage>
        <taxon>Eukaryota</taxon>
        <taxon>Viridiplantae</taxon>
        <taxon>Streptophyta</taxon>
        <taxon>Embryophyta</taxon>
        <taxon>Tracheophyta</taxon>
        <taxon>Spermatophyta</taxon>
        <taxon>Magnoliopsida</taxon>
        <taxon>Liliopsida</taxon>
        <taxon>Poales</taxon>
        <taxon>Poaceae</taxon>
        <taxon>BOP clade</taxon>
        <taxon>Oryzoideae</taxon>
        <taxon>Oryzeae</taxon>
        <taxon>Oryzinae</taxon>
        <taxon>Oryza</taxon>
    </lineage>
</organism>
<proteinExistence type="predicted"/>
<evidence type="ECO:0000313" key="2">
    <source>
        <dbReference type="Proteomes" id="UP000026961"/>
    </source>
</evidence>
<name>A0A0E0AAE7_9ORYZ</name>
<dbReference type="AlphaFoldDB" id="A0A0E0AAE7"/>
<dbReference type="Gramene" id="OGLUM06G18100.1">
    <property type="protein sequence ID" value="OGLUM06G18100.1"/>
    <property type="gene ID" value="OGLUM06G18100"/>
</dbReference>
<reference evidence="1" key="2">
    <citation type="submission" date="2018-05" db="EMBL/GenBank/DDBJ databases">
        <title>OgluRS3 (Oryza glumaepatula Reference Sequence Version 3).</title>
        <authorList>
            <person name="Zhang J."/>
            <person name="Kudrna D."/>
            <person name="Lee S."/>
            <person name="Talag J."/>
            <person name="Welchert J."/>
            <person name="Wing R.A."/>
        </authorList>
    </citation>
    <scope>NUCLEOTIDE SEQUENCE [LARGE SCALE GENOMIC DNA]</scope>
</reference>
<dbReference type="Proteomes" id="UP000026961">
    <property type="component" value="Chromosome 6"/>
</dbReference>
<dbReference type="HOGENOM" id="CLU_181809_0_0_1"/>
<accession>A0A0E0AAE7</accession>
<keyword evidence="2" id="KW-1185">Reference proteome</keyword>
<reference evidence="1" key="1">
    <citation type="submission" date="2015-04" db="UniProtKB">
        <authorList>
            <consortium name="EnsemblPlants"/>
        </authorList>
    </citation>
    <scope>IDENTIFICATION</scope>
</reference>
<evidence type="ECO:0000313" key="1">
    <source>
        <dbReference type="EnsemblPlants" id="OGLUM06G18100.1"/>
    </source>
</evidence>
<dbReference type="EnsemblPlants" id="OGLUM06G18100.1">
    <property type="protein sequence ID" value="OGLUM06G18100.1"/>
    <property type="gene ID" value="OGLUM06G18100"/>
</dbReference>